<name>A0A147JSD3_HADYE</name>
<organism evidence="5 6">
    <name type="scientific">Hadarchaeum yellowstonense</name>
    <dbReference type="NCBI Taxonomy" id="1776334"/>
    <lineage>
        <taxon>Archaea</taxon>
        <taxon>Methanobacteriati</taxon>
        <taxon>Candidatus Hadarchaeota</taxon>
        <taxon>Candidatus Hadarchaeia</taxon>
        <taxon>Candidatus Hadarchaeales</taxon>
        <taxon>Candidatus Hadarchaeaceae</taxon>
        <taxon>Candidatus Hadarchaeum</taxon>
    </lineage>
</organism>
<dbReference type="InterPro" id="IPR003593">
    <property type="entry name" value="AAA+_ATPase"/>
</dbReference>
<comment type="caution">
    <text evidence="5">The sequence shown here is derived from an EMBL/GenBank/DDBJ whole genome shotgun (WGS) entry which is preliminary data.</text>
</comment>
<gene>
    <name evidence="5" type="ORF">APZ16_03400</name>
</gene>
<keyword evidence="3 5" id="KW-0067">ATP-binding</keyword>
<dbReference type="PROSITE" id="PS00211">
    <property type="entry name" value="ABC_TRANSPORTER_1"/>
    <property type="match status" value="1"/>
</dbReference>
<sequence length="235" mass="26444">MKLHRVTRRYDGITALSEVDLEVKNGEVLTIIGPNGAGKTTLLRILALLDEPSSGEISYRGQRVDRSSVQEYRKRITMVFQRPVLFNDTVFENIAYGLRLRGLEGEEVAQRVNDALSSVMLDGFGSRPAKKLSGGEQQRVVLARALALEPELLLLDEPTANLDPTNAHIVERIIKNLRGRTTVVVATHNIFQARRLSDRVGCLLNGKIIDIDRPRNIFIKPKNEIIRKFARGEFF</sequence>
<evidence type="ECO:0000256" key="1">
    <source>
        <dbReference type="ARBA" id="ARBA00022448"/>
    </source>
</evidence>
<evidence type="ECO:0000256" key="2">
    <source>
        <dbReference type="ARBA" id="ARBA00022741"/>
    </source>
</evidence>
<dbReference type="PROSITE" id="PS50893">
    <property type="entry name" value="ABC_TRANSPORTER_2"/>
    <property type="match status" value="1"/>
</dbReference>
<dbReference type="EMBL" id="LQMQ01000065">
    <property type="protein sequence ID" value="KUO39401.1"/>
    <property type="molecule type" value="Genomic_DNA"/>
</dbReference>
<accession>A0A147JSD3</accession>
<dbReference type="SUPFAM" id="SSF52540">
    <property type="entry name" value="P-loop containing nucleoside triphosphate hydrolases"/>
    <property type="match status" value="1"/>
</dbReference>
<dbReference type="Proteomes" id="UP000074294">
    <property type="component" value="Unassembled WGS sequence"/>
</dbReference>
<dbReference type="InterPro" id="IPR017871">
    <property type="entry name" value="ABC_transporter-like_CS"/>
</dbReference>
<protein>
    <submittedName>
        <fullName evidence="5">ABC transporter ATP-binding protein</fullName>
    </submittedName>
</protein>
<dbReference type="PANTHER" id="PTHR43423:SF1">
    <property type="entry name" value="ABC TRANSPORTER I FAMILY MEMBER 17"/>
    <property type="match status" value="1"/>
</dbReference>
<keyword evidence="2" id="KW-0547">Nucleotide-binding</keyword>
<reference evidence="5 6" key="1">
    <citation type="journal article" date="2016" name="Nat. Microbiol.">
        <title>Genomic inference of the metabolism of cosmopolitan subsurface Archaea, Hadesarchaea.</title>
        <authorList>
            <person name="Baker B.J."/>
            <person name="Saw J.H."/>
            <person name="Lind A.E."/>
            <person name="Lazar C.S."/>
            <person name="Hinrichs K.-U."/>
            <person name="Teske A.P."/>
            <person name="Ettema T.J."/>
        </authorList>
    </citation>
    <scope>NUCLEOTIDE SEQUENCE [LARGE SCALE GENOMIC DNA]</scope>
</reference>
<evidence type="ECO:0000259" key="4">
    <source>
        <dbReference type="PROSITE" id="PS50893"/>
    </source>
</evidence>
<dbReference type="Pfam" id="PF00005">
    <property type="entry name" value="ABC_tran"/>
    <property type="match status" value="1"/>
</dbReference>
<evidence type="ECO:0000313" key="5">
    <source>
        <dbReference type="EMBL" id="KUO39401.1"/>
    </source>
</evidence>
<dbReference type="PANTHER" id="PTHR43423">
    <property type="entry name" value="ABC TRANSPORTER I FAMILY MEMBER 17"/>
    <property type="match status" value="1"/>
</dbReference>
<dbReference type="GO" id="GO:0016887">
    <property type="term" value="F:ATP hydrolysis activity"/>
    <property type="evidence" value="ECO:0007669"/>
    <property type="project" value="InterPro"/>
</dbReference>
<dbReference type="InterPro" id="IPR027417">
    <property type="entry name" value="P-loop_NTPase"/>
</dbReference>
<dbReference type="InterPro" id="IPR003439">
    <property type="entry name" value="ABC_transporter-like_ATP-bd"/>
</dbReference>
<dbReference type="SMART" id="SM00382">
    <property type="entry name" value="AAA"/>
    <property type="match status" value="1"/>
</dbReference>
<dbReference type="AlphaFoldDB" id="A0A147JSD3"/>
<dbReference type="Gene3D" id="3.40.50.300">
    <property type="entry name" value="P-loop containing nucleotide triphosphate hydrolases"/>
    <property type="match status" value="1"/>
</dbReference>
<dbReference type="STRING" id="1776334.APZ16_03400"/>
<evidence type="ECO:0000256" key="3">
    <source>
        <dbReference type="ARBA" id="ARBA00022840"/>
    </source>
</evidence>
<proteinExistence type="predicted"/>
<dbReference type="GO" id="GO:0005524">
    <property type="term" value="F:ATP binding"/>
    <property type="evidence" value="ECO:0007669"/>
    <property type="project" value="UniProtKB-KW"/>
</dbReference>
<feature type="domain" description="ABC transporter" evidence="4">
    <location>
        <begin position="1"/>
        <end position="230"/>
    </location>
</feature>
<keyword evidence="1" id="KW-0813">Transport</keyword>
<evidence type="ECO:0000313" key="6">
    <source>
        <dbReference type="Proteomes" id="UP000074294"/>
    </source>
</evidence>